<dbReference type="AlphaFoldDB" id="A0A7Y3TBC6"/>
<accession>A0A7Y3TBC6</accession>
<dbReference type="InterPro" id="IPR003593">
    <property type="entry name" value="AAA+_ATPase"/>
</dbReference>
<dbReference type="SUPFAM" id="SSF52540">
    <property type="entry name" value="P-loop containing nucleoside triphosphate hydrolases"/>
    <property type="match status" value="1"/>
</dbReference>
<organism evidence="8 9">
    <name type="scientific">Brucella pseudogrignonensis</name>
    <dbReference type="NCBI Taxonomy" id="419475"/>
    <lineage>
        <taxon>Bacteria</taxon>
        <taxon>Pseudomonadati</taxon>
        <taxon>Pseudomonadota</taxon>
        <taxon>Alphaproteobacteria</taxon>
        <taxon>Hyphomicrobiales</taxon>
        <taxon>Brucellaceae</taxon>
        <taxon>Brucella/Ochrobactrum group</taxon>
        <taxon>Brucella</taxon>
    </lineage>
</organism>
<keyword evidence="5 8" id="KW-0067">ATP-binding</keyword>
<comment type="caution">
    <text evidence="8">The sequence shown here is derived from an EMBL/GenBank/DDBJ whole genome shotgun (WGS) entry which is preliminary data.</text>
</comment>
<dbReference type="InterPro" id="IPR052156">
    <property type="entry name" value="BCAA_Transport_ATP-bd_LivF"/>
</dbReference>
<protein>
    <submittedName>
        <fullName evidence="8">ABC transporter ATP-binding protein</fullName>
    </submittedName>
</protein>
<comment type="similarity">
    <text evidence="2">Belongs to the ABC transporter superfamily.</text>
</comment>
<evidence type="ECO:0000256" key="3">
    <source>
        <dbReference type="ARBA" id="ARBA00022448"/>
    </source>
</evidence>
<feature type="domain" description="ABC transporter" evidence="7">
    <location>
        <begin position="1"/>
        <end position="220"/>
    </location>
</feature>
<evidence type="ECO:0000256" key="4">
    <source>
        <dbReference type="ARBA" id="ARBA00022741"/>
    </source>
</evidence>
<evidence type="ECO:0000256" key="6">
    <source>
        <dbReference type="ARBA" id="ARBA00022970"/>
    </source>
</evidence>
<dbReference type="PROSITE" id="PS00211">
    <property type="entry name" value="ABC_TRANSPORTER_1"/>
    <property type="match status" value="1"/>
</dbReference>
<dbReference type="Pfam" id="PF00005">
    <property type="entry name" value="ABC_tran"/>
    <property type="match status" value="1"/>
</dbReference>
<dbReference type="InterPro" id="IPR027417">
    <property type="entry name" value="P-loop_NTPase"/>
</dbReference>
<evidence type="ECO:0000256" key="2">
    <source>
        <dbReference type="ARBA" id="ARBA00005417"/>
    </source>
</evidence>
<dbReference type="CDD" id="cd03224">
    <property type="entry name" value="ABC_TM1139_LivF_branched"/>
    <property type="match status" value="1"/>
</dbReference>
<dbReference type="InterPro" id="IPR017871">
    <property type="entry name" value="ABC_transporter-like_CS"/>
</dbReference>
<keyword evidence="4" id="KW-0547">Nucleotide-binding</keyword>
<dbReference type="GO" id="GO:0005886">
    <property type="term" value="C:plasma membrane"/>
    <property type="evidence" value="ECO:0007669"/>
    <property type="project" value="UniProtKB-SubCell"/>
</dbReference>
<dbReference type="GO" id="GO:0005524">
    <property type="term" value="F:ATP binding"/>
    <property type="evidence" value="ECO:0007669"/>
    <property type="project" value="UniProtKB-KW"/>
</dbReference>
<evidence type="ECO:0000313" key="8">
    <source>
        <dbReference type="EMBL" id="NNV23540.1"/>
    </source>
</evidence>
<dbReference type="PANTHER" id="PTHR43820">
    <property type="entry name" value="HIGH-AFFINITY BRANCHED-CHAIN AMINO ACID TRANSPORT ATP-BINDING PROTEIN LIVF"/>
    <property type="match status" value="1"/>
</dbReference>
<dbReference type="GO" id="GO:0016887">
    <property type="term" value="F:ATP hydrolysis activity"/>
    <property type="evidence" value="ECO:0007669"/>
    <property type="project" value="InterPro"/>
</dbReference>
<dbReference type="GO" id="GO:0015658">
    <property type="term" value="F:branched-chain amino acid transmembrane transporter activity"/>
    <property type="evidence" value="ECO:0007669"/>
    <property type="project" value="TreeGrafter"/>
</dbReference>
<proteinExistence type="inferred from homology"/>
<dbReference type="PROSITE" id="PS50893">
    <property type="entry name" value="ABC_TRANSPORTER_2"/>
    <property type="match status" value="1"/>
</dbReference>
<dbReference type="Proteomes" id="UP000526233">
    <property type="component" value="Unassembled WGS sequence"/>
</dbReference>
<comment type="subcellular location">
    <subcellularLocation>
        <location evidence="1">Cell inner membrane</location>
    </subcellularLocation>
</comment>
<keyword evidence="3" id="KW-0813">Transport</keyword>
<dbReference type="GO" id="GO:0015807">
    <property type="term" value="P:L-amino acid transport"/>
    <property type="evidence" value="ECO:0007669"/>
    <property type="project" value="TreeGrafter"/>
</dbReference>
<keyword evidence="6" id="KW-0029">Amino-acid transport</keyword>
<sequence>MKVLHGINLELYAGEIVSLIGPNGAGKSTLLRSISGICPISSGQISFKSERIDRMKPYQIAKRGLGHCPEGRAVFQHLTIEENLVAGFLEGRGKTEAELFDHVYTLFPVLAERRKSQAGRLSGGQQQMVAIARSMMGNPELLLLDEPSLGLAPIIIHQIFEIIIKLAEAGVSIVLVEQNVDLSLEIADYVYAFEHGQIHVSGPAERLAGDSRVREIYLPA</sequence>
<dbReference type="InterPro" id="IPR003439">
    <property type="entry name" value="ABC_transporter-like_ATP-bd"/>
</dbReference>
<reference evidence="8 9" key="1">
    <citation type="submission" date="2018-11" db="EMBL/GenBank/DDBJ databases">
        <title>Genome sequencing and analysis.</title>
        <authorList>
            <person name="Huang Y.-T."/>
        </authorList>
    </citation>
    <scope>NUCLEOTIDE SEQUENCE [LARGE SCALE GENOMIC DNA]</scope>
    <source>
        <strain evidence="8 9">SHIN</strain>
    </source>
</reference>
<evidence type="ECO:0000259" key="7">
    <source>
        <dbReference type="PROSITE" id="PS50893"/>
    </source>
</evidence>
<name>A0A7Y3TBC6_9HYPH</name>
<dbReference type="PANTHER" id="PTHR43820:SF4">
    <property type="entry name" value="HIGH-AFFINITY BRANCHED-CHAIN AMINO ACID TRANSPORT ATP-BINDING PROTEIN LIVF"/>
    <property type="match status" value="1"/>
</dbReference>
<evidence type="ECO:0000256" key="5">
    <source>
        <dbReference type="ARBA" id="ARBA00022840"/>
    </source>
</evidence>
<dbReference type="Gene3D" id="3.40.50.300">
    <property type="entry name" value="P-loop containing nucleotide triphosphate hydrolases"/>
    <property type="match status" value="1"/>
</dbReference>
<evidence type="ECO:0000313" key="9">
    <source>
        <dbReference type="Proteomes" id="UP000526233"/>
    </source>
</evidence>
<evidence type="ECO:0000256" key="1">
    <source>
        <dbReference type="ARBA" id="ARBA00004533"/>
    </source>
</evidence>
<dbReference type="SMART" id="SM00382">
    <property type="entry name" value="AAA"/>
    <property type="match status" value="1"/>
</dbReference>
<dbReference type="EMBL" id="PKQI01000004">
    <property type="protein sequence ID" value="NNV23540.1"/>
    <property type="molecule type" value="Genomic_DNA"/>
</dbReference>
<gene>
    <name evidence="8" type="ORF">EHE22_24460</name>
</gene>